<dbReference type="Proteomes" id="UP000735302">
    <property type="component" value="Unassembled WGS sequence"/>
</dbReference>
<evidence type="ECO:0000313" key="3">
    <source>
        <dbReference type="EMBL" id="GFN83107.1"/>
    </source>
</evidence>
<sequence length="233" mass="25616">MVPTDLRADSLAAVPPTHHQTSAVSIGNINTSELASQPVCHAILIAVGAWSTPRLTSPVSPEVLPLARSKHNNSIPKTDSNGTLYYENSAIVACKASDEFDLHGTCGTAVCMKFSPLALAFDDAVQYCADRDSSMFIANTLVRWNWFWHVASLHGQNTYLWLARNATDRAFFWGNREPLSDELDTSIRSHARPNNAGSHEDCAEARLSTWPDVYGLNDITCAAENFFICEPNF</sequence>
<reference evidence="3 4" key="1">
    <citation type="journal article" date="2021" name="Elife">
        <title>Chloroplast acquisition without the gene transfer in kleptoplastic sea slugs, Plakobranchus ocellatus.</title>
        <authorList>
            <person name="Maeda T."/>
            <person name="Takahashi S."/>
            <person name="Yoshida T."/>
            <person name="Shimamura S."/>
            <person name="Takaki Y."/>
            <person name="Nagai Y."/>
            <person name="Toyoda A."/>
            <person name="Suzuki Y."/>
            <person name="Arimoto A."/>
            <person name="Ishii H."/>
            <person name="Satoh N."/>
            <person name="Nishiyama T."/>
            <person name="Hasebe M."/>
            <person name="Maruyama T."/>
            <person name="Minagawa J."/>
            <person name="Obokata J."/>
            <person name="Shigenobu S."/>
        </authorList>
    </citation>
    <scope>NUCLEOTIDE SEQUENCE [LARGE SCALE GENOMIC DNA]</scope>
</reference>
<name>A0AAV3YLJ9_9GAST</name>
<dbReference type="AlphaFoldDB" id="A0AAV3YLJ9"/>
<dbReference type="SUPFAM" id="SSF56436">
    <property type="entry name" value="C-type lectin-like"/>
    <property type="match status" value="1"/>
</dbReference>
<organism evidence="3 4">
    <name type="scientific">Plakobranchus ocellatus</name>
    <dbReference type="NCBI Taxonomy" id="259542"/>
    <lineage>
        <taxon>Eukaryota</taxon>
        <taxon>Metazoa</taxon>
        <taxon>Spiralia</taxon>
        <taxon>Lophotrochozoa</taxon>
        <taxon>Mollusca</taxon>
        <taxon>Gastropoda</taxon>
        <taxon>Heterobranchia</taxon>
        <taxon>Euthyneura</taxon>
        <taxon>Panpulmonata</taxon>
        <taxon>Sacoglossa</taxon>
        <taxon>Placobranchoidea</taxon>
        <taxon>Plakobranchidae</taxon>
        <taxon>Plakobranchus</taxon>
    </lineage>
</organism>
<keyword evidence="4" id="KW-1185">Reference proteome</keyword>
<dbReference type="EMBL" id="BLXT01001094">
    <property type="protein sequence ID" value="GFN83107.1"/>
    <property type="molecule type" value="Genomic_DNA"/>
</dbReference>
<dbReference type="InterPro" id="IPR018378">
    <property type="entry name" value="C-type_lectin_CS"/>
</dbReference>
<evidence type="ECO:0000259" key="2">
    <source>
        <dbReference type="PROSITE" id="PS50041"/>
    </source>
</evidence>
<dbReference type="InterPro" id="IPR016187">
    <property type="entry name" value="CTDL_fold"/>
</dbReference>
<dbReference type="CDD" id="cd00037">
    <property type="entry name" value="CLECT"/>
    <property type="match status" value="1"/>
</dbReference>
<dbReference type="InterPro" id="IPR001304">
    <property type="entry name" value="C-type_lectin-like"/>
</dbReference>
<proteinExistence type="predicted"/>
<protein>
    <submittedName>
        <fullName evidence="3">C-type lectin domain family 17, member a</fullName>
    </submittedName>
</protein>
<evidence type="ECO:0000256" key="1">
    <source>
        <dbReference type="ARBA" id="ARBA00023157"/>
    </source>
</evidence>
<dbReference type="PROSITE" id="PS00615">
    <property type="entry name" value="C_TYPE_LECTIN_1"/>
    <property type="match status" value="1"/>
</dbReference>
<gene>
    <name evidence="3" type="ORF">PoB_000961300</name>
</gene>
<dbReference type="PROSITE" id="PS50041">
    <property type="entry name" value="C_TYPE_LECTIN_2"/>
    <property type="match status" value="1"/>
</dbReference>
<accession>A0AAV3YLJ9</accession>
<keyword evidence="1" id="KW-1015">Disulfide bond</keyword>
<comment type="caution">
    <text evidence="3">The sequence shown here is derived from an EMBL/GenBank/DDBJ whole genome shotgun (WGS) entry which is preliminary data.</text>
</comment>
<evidence type="ECO:0000313" key="4">
    <source>
        <dbReference type="Proteomes" id="UP000735302"/>
    </source>
</evidence>
<dbReference type="InterPro" id="IPR016186">
    <property type="entry name" value="C-type_lectin-like/link_sf"/>
</dbReference>
<feature type="domain" description="C-type lectin" evidence="2">
    <location>
        <begin position="111"/>
        <end position="230"/>
    </location>
</feature>
<dbReference type="Pfam" id="PF00059">
    <property type="entry name" value="Lectin_C"/>
    <property type="match status" value="1"/>
</dbReference>
<dbReference type="Gene3D" id="3.10.100.10">
    <property type="entry name" value="Mannose-Binding Protein A, subunit A"/>
    <property type="match status" value="1"/>
</dbReference>